<reference evidence="3 4" key="1">
    <citation type="journal article" date="2023" name="Int. J. Syst. Evol. Microbiol.">
        <title>Terrisporobacter hibernicus sp. nov., isolated from bovine faeces in Northern Ireland.</title>
        <authorList>
            <person name="Mitchell M."/>
            <person name="Nguyen S.V."/>
            <person name="Connor M."/>
            <person name="Fairley D.J."/>
            <person name="Donoghue O."/>
            <person name="Marshall H."/>
            <person name="Koolman L."/>
            <person name="McMullan G."/>
            <person name="Schaffer K.E."/>
            <person name="McGrath J.W."/>
            <person name="Fanning S."/>
        </authorList>
    </citation>
    <scope>NUCLEOTIDE SEQUENCE [LARGE SCALE GENOMIC DNA]</scope>
    <source>
        <strain evidence="3 4">MCA3</strain>
    </source>
</reference>
<keyword evidence="1" id="KW-1133">Transmembrane helix</keyword>
<dbReference type="Proteomes" id="UP001198983">
    <property type="component" value="Chromosome"/>
</dbReference>
<accession>A0AAX2ZIP0</accession>
<evidence type="ECO:0000313" key="4">
    <source>
        <dbReference type="Proteomes" id="UP001198983"/>
    </source>
</evidence>
<dbReference type="AlphaFoldDB" id="A0AAX2ZIP0"/>
<proteinExistence type="predicted"/>
<evidence type="ECO:0000256" key="1">
    <source>
        <dbReference type="SAM" id="Phobius"/>
    </source>
</evidence>
<name>A0AAX2ZIP0_9FIRM</name>
<keyword evidence="2" id="KW-0732">Signal</keyword>
<dbReference type="KEGG" id="tem:JW646_06300"/>
<dbReference type="InterPro" id="IPR018763">
    <property type="entry name" value="DUF2334"/>
</dbReference>
<gene>
    <name evidence="3" type="ORF">JW646_06300</name>
</gene>
<protein>
    <submittedName>
        <fullName evidence="3">DUF2334 domain-containing protein</fullName>
    </submittedName>
</protein>
<dbReference type="GO" id="GO:0005975">
    <property type="term" value="P:carbohydrate metabolic process"/>
    <property type="evidence" value="ECO:0007669"/>
    <property type="project" value="InterPro"/>
</dbReference>
<feature type="chain" id="PRO_5043702021" evidence="2">
    <location>
        <begin position="27"/>
        <end position="508"/>
    </location>
</feature>
<evidence type="ECO:0000256" key="2">
    <source>
        <dbReference type="SAM" id="SignalP"/>
    </source>
</evidence>
<keyword evidence="1" id="KW-0812">Transmembrane</keyword>
<feature type="transmembrane region" description="Helical" evidence="1">
    <location>
        <begin position="478"/>
        <end position="497"/>
    </location>
</feature>
<sequence length="508" mass="60398">MTYKNKYLISFLALFFFLSSSLTSYAIENKTLIVYEVEKNINSNENKVNYLNELLYVFNKKVEKININEYKSGYLNDFDYVFVLNIENDIKNQYFLKDLNNYKGKIYWIENKIQDFLYYSSKYKITYNKQNTNINKLFYNKDSILIEPGYLFNIIKPSKKSVTLSTMSDNYNTYPLIIHEDNLYYISRWDLNYSFIFEDSLNDFFNIKYYNKEKIFVKIEDVNTLKDIKKLKESADYLYSKKVPFIISLAPTYVDDKTKSTITTNMEPEFVETIKYMQRKGGTVILHGYKHTKDSIISELRYCLKNDIYPLAFNTDDHDFNIADYKEMKKYFSTYIGQYNNNKEILATYTSPYIIKNSDSFNTLIPENLGYISNEDMFCVDKIKENYKRLSMVRGYSGGFSFNPDVNVDYLKEIIEFLRDEDVKFLNLKEENNYIKVDDVSIISENSIISSSYDKSNSLSTNKEKSKFEVWVKDINKVVINFIAVILVLFIIIFIIFRKININKFKRR</sequence>
<feature type="signal peptide" evidence="2">
    <location>
        <begin position="1"/>
        <end position="26"/>
    </location>
</feature>
<dbReference type="RefSeq" id="WP_228416948.1">
    <property type="nucleotide sequence ID" value="NZ_CP081135.1"/>
</dbReference>
<dbReference type="EMBL" id="CP081135">
    <property type="protein sequence ID" value="UEL49052.1"/>
    <property type="molecule type" value="Genomic_DNA"/>
</dbReference>
<dbReference type="Pfam" id="PF10096">
    <property type="entry name" value="DUF2334"/>
    <property type="match status" value="1"/>
</dbReference>
<dbReference type="InterPro" id="IPR011330">
    <property type="entry name" value="Glyco_hydro/deAcase_b/a-brl"/>
</dbReference>
<dbReference type="SUPFAM" id="SSF88713">
    <property type="entry name" value="Glycoside hydrolase/deacetylase"/>
    <property type="match status" value="1"/>
</dbReference>
<organism evidence="3 4">
    <name type="scientific">Terrisporobacter hibernicus</name>
    <dbReference type="NCBI Taxonomy" id="2813371"/>
    <lineage>
        <taxon>Bacteria</taxon>
        <taxon>Bacillati</taxon>
        <taxon>Bacillota</taxon>
        <taxon>Clostridia</taxon>
        <taxon>Peptostreptococcales</taxon>
        <taxon>Peptostreptococcaceae</taxon>
        <taxon>Terrisporobacter</taxon>
    </lineage>
</organism>
<keyword evidence="1" id="KW-0472">Membrane</keyword>
<keyword evidence="4" id="KW-1185">Reference proteome</keyword>
<evidence type="ECO:0000313" key="3">
    <source>
        <dbReference type="EMBL" id="UEL49052.1"/>
    </source>
</evidence>